<organism evidence="1 2">
    <name type="scientific">Eumeta variegata</name>
    <name type="common">Bagworm moth</name>
    <name type="synonym">Eumeta japonica</name>
    <dbReference type="NCBI Taxonomy" id="151549"/>
    <lineage>
        <taxon>Eukaryota</taxon>
        <taxon>Metazoa</taxon>
        <taxon>Ecdysozoa</taxon>
        <taxon>Arthropoda</taxon>
        <taxon>Hexapoda</taxon>
        <taxon>Insecta</taxon>
        <taxon>Pterygota</taxon>
        <taxon>Neoptera</taxon>
        <taxon>Endopterygota</taxon>
        <taxon>Lepidoptera</taxon>
        <taxon>Glossata</taxon>
        <taxon>Ditrysia</taxon>
        <taxon>Tineoidea</taxon>
        <taxon>Psychidae</taxon>
        <taxon>Oiketicinae</taxon>
        <taxon>Eumeta</taxon>
    </lineage>
</organism>
<dbReference type="Proteomes" id="UP000299102">
    <property type="component" value="Unassembled WGS sequence"/>
</dbReference>
<keyword evidence="2" id="KW-1185">Reference proteome</keyword>
<dbReference type="AlphaFoldDB" id="A0A4C1YW27"/>
<gene>
    <name evidence="1" type="ORF">EVAR_61879_1</name>
</gene>
<sequence>MSKNIKDVIQFLIITKFKELHAPTDEMLLAKREELDSISVTSIQASKHRPPFVLKFDQNPRVKPVHQESFRKHCEVIGKFWTVAKHNSYTVLSARRSDQYPTAVLKDKPCSAAGRCSDSATNLHRRRDTGRGLSNSEGAPLRTWKRAARQNYIDPTGADRLESFIILMRYRCRSIWKVARECL</sequence>
<proteinExistence type="predicted"/>
<reference evidence="1 2" key="1">
    <citation type="journal article" date="2019" name="Commun. Biol.">
        <title>The bagworm genome reveals a unique fibroin gene that provides high tensile strength.</title>
        <authorList>
            <person name="Kono N."/>
            <person name="Nakamura H."/>
            <person name="Ohtoshi R."/>
            <person name="Tomita M."/>
            <person name="Numata K."/>
            <person name="Arakawa K."/>
        </authorList>
    </citation>
    <scope>NUCLEOTIDE SEQUENCE [LARGE SCALE GENOMIC DNA]</scope>
</reference>
<protein>
    <submittedName>
        <fullName evidence="1">Uncharacterized protein</fullName>
    </submittedName>
</protein>
<comment type="caution">
    <text evidence="1">The sequence shown here is derived from an EMBL/GenBank/DDBJ whole genome shotgun (WGS) entry which is preliminary data.</text>
</comment>
<evidence type="ECO:0000313" key="1">
    <source>
        <dbReference type="EMBL" id="GBP80328.1"/>
    </source>
</evidence>
<dbReference type="EMBL" id="BGZK01001457">
    <property type="protein sequence ID" value="GBP80328.1"/>
    <property type="molecule type" value="Genomic_DNA"/>
</dbReference>
<accession>A0A4C1YW27</accession>
<evidence type="ECO:0000313" key="2">
    <source>
        <dbReference type="Proteomes" id="UP000299102"/>
    </source>
</evidence>
<name>A0A4C1YW27_EUMVA</name>